<evidence type="ECO:0000313" key="4">
    <source>
        <dbReference type="Proteomes" id="UP000019849"/>
    </source>
</evidence>
<dbReference type="AlphaFoldDB" id="A0A011UKA9"/>
<dbReference type="InterPro" id="IPR001206">
    <property type="entry name" value="Diacylglycerol_kinase_cat_dom"/>
</dbReference>
<dbReference type="Proteomes" id="UP000294958">
    <property type="component" value="Unassembled WGS sequence"/>
</dbReference>
<keyword evidence="3" id="KW-0808">Transferase</keyword>
<dbReference type="Gene3D" id="2.60.200.40">
    <property type="match status" value="1"/>
</dbReference>
<evidence type="ECO:0000313" key="5">
    <source>
        <dbReference type="Proteomes" id="UP000294958"/>
    </source>
</evidence>
<dbReference type="HOGENOM" id="CLU_045532_5_1_5"/>
<dbReference type="Gene3D" id="3.40.50.10330">
    <property type="entry name" value="Probable inorganic polyphosphate/atp-NAD kinase, domain 1"/>
    <property type="match status" value="1"/>
</dbReference>
<dbReference type="RefSeq" id="WP_035027171.1">
    <property type="nucleotide sequence ID" value="NZ_KK073889.1"/>
</dbReference>
<dbReference type="eggNOG" id="COG1597">
    <property type="taxonomic scope" value="Bacteria"/>
</dbReference>
<proteinExistence type="predicted"/>
<dbReference type="PATRIC" id="fig|69279.3.peg.2619"/>
<keyword evidence="3" id="KW-0418">Kinase</keyword>
<dbReference type="InterPro" id="IPR016064">
    <property type="entry name" value="NAD/diacylglycerol_kinase_sf"/>
</dbReference>
<dbReference type="GO" id="GO:0008929">
    <property type="term" value="F:methylglyoxal synthase activity"/>
    <property type="evidence" value="ECO:0007669"/>
    <property type="project" value="InterPro"/>
</dbReference>
<dbReference type="SMART" id="SM00046">
    <property type="entry name" value="DAGKc"/>
    <property type="match status" value="1"/>
</dbReference>
<gene>
    <name evidence="2" type="ORF">BG36_06160</name>
    <name evidence="3" type="ORF">DES43_10447</name>
</gene>
<dbReference type="EMBL" id="SNZF01000004">
    <property type="protein sequence ID" value="TDR36737.1"/>
    <property type="molecule type" value="Genomic_DNA"/>
</dbReference>
<dbReference type="STRING" id="69279.BG36_06160"/>
<feature type="domain" description="DAGKc" evidence="1">
    <location>
        <begin position="1"/>
        <end position="131"/>
    </location>
</feature>
<protein>
    <submittedName>
        <fullName evidence="3">Diacylglycerol kinase family enzyme</fullName>
    </submittedName>
    <submittedName>
        <fullName evidence="2">Multidrug transporter</fullName>
    </submittedName>
</protein>
<dbReference type="GO" id="GO:0005829">
    <property type="term" value="C:cytosol"/>
    <property type="evidence" value="ECO:0007669"/>
    <property type="project" value="TreeGrafter"/>
</dbReference>
<sequence length="300" mass="32041">MRFFAVLNKDGGTLRTTDLDALCSRMEQALEAAGHRLDIDIVSGDAMPDAVDEAIARRGMDVILAGGGDGTVSAAAARLMGRKKALAVLPAGTMNLFARGLGIPQSLDDAIDAFATGKLKAVDMASANGKPFIHQFSVGMHARMIHLRDKMEFASRLGKIGASFRAAWTTLVDPPKIDVTLVIGDTGLEARASAIGITNNLFGEGHLPYADDPAGGVLGIYVSAAQTRGEVLKFAFNVARGKWRENEHVEVHQAERVILRIGKAHRKPYAAMDGELVGLERETELKIHPKALNVLVPANT</sequence>
<dbReference type="InterPro" id="IPR045540">
    <property type="entry name" value="YegS/DAGK_C"/>
</dbReference>
<dbReference type="EMBL" id="JENY01000016">
    <property type="protein sequence ID" value="EXL06636.1"/>
    <property type="molecule type" value="Genomic_DNA"/>
</dbReference>
<dbReference type="GO" id="GO:0016301">
    <property type="term" value="F:kinase activity"/>
    <property type="evidence" value="ECO:0007669"/>
    <property type="project" value="UniProtKB-KW"/>
</dbReference>
<dbReference type="OrthoDB" id="9815110at2"/>
<name>A0A011UKA9_9HYPH</name>
<accession>A0A011UKA9</accession>
<dbReference type="Proteomes" id="UP000019849">
    <property type="component" value="Unassembled WGS sequence"/>
</dbReference>
<evidence type="ECO:0000259" key="1">
    <source>
        <dbReference type="PROSITE" id="PS50146"/>
    </source>
</evidence>
<dbReference type="InterPro" id="IPR004363">
    <property type="entry name" value="Methylgl_synth"/>
</dbReference>
<dbReference type="GO" id="GO:0019242">
    <property type="term" value="P:methylglyoxal biosynthetic process"/>
    <property type="evidence" value="ECO:0007669"/>
    <property type="project" value="InterPro"/>
</dbReference>
<reference evidence="2 4" key="1">
    <citation type="submission" date="2014-02" db="EMBL/GenBank/DDBJ databases">
        <title>Aquamicrobium defluvii Genome sequencing.</title>
        <authorList>
            <person name="Wang X."/>
        </authorList>
    </citation>
    <scope>NUCLEOTIDE SEQUENCE [LARGE SCALE GENOMIC DNA]</scope>
    <source>
        <strain evidence="2 4">W13Z1</strain>
    </source>
</reference>
<dbReference type="PANTHER" id="PTHR30492:SF0">
    <property type="entry name" value="METHYLGLYOXAL SYNTHASE"/>
    <property type="match status" value="1"/>
</dbReference>
<comment type="caution">
    <text evidence="2">The sequence shown here is derived from an EMBL/GenBank/DDBJ whole genome shotgun (WGS) entry which is preliminary data.</text>
</comment>
<evidence type="ECO:0000313" key="2">
    <source>
        <dbReference type="EMBL" id="EXL06636.1"/>
    </source>
</evidence>
<evidence type="ECO:0000313" key="3">
    <source>
        <dbReference type="EMBL" id="TDR36737.1"/>
    </source>
</evidence>
<dbReference type="Pfam" id="PF19279">
    <property type="entry name" value="YegS_C"/>
    <property type="match status" value="1"/>
</dbReference>
<reference evidence="3 5" key="2">
    <citation type="submission" date="2019-03" db="EMBL/GenBank/DDBJ databases">
        <title>Genomic Encyclopedia of Type Strains, Phase IV (KMG-IV): sequencing the most valuable type-strain genomes for metagenomic binning, comparative biology and taxonomic classification.</title>
        <authorList>
            <person name="Goeker M."/>
        </authorList>
    </citation>
    <scope>NUCLEOTIDE SEQUENCE [LARGE SCALE GENOMIC DNA]</scope>
    <source>
        <strain evidence="3 5">DSM 11603</strain>
    </source>
</reference>
<keyword evidence="5" id="KW-1185">Reference proteome</keyword>
<dbReference type="PANTHER" id="PTHR30492">
    <property type="entry name" value="METHYLGLYOXAL SYNTHASE"/>
    <property type="match status" value="1"/>
</dbReference>
<dbReference type="PROSITE" id="PS50146">
    <property type="entry name" value="DAGK"/>
    <property type="match status" value="1"/>
</dbReference>
<organism evidence="2 4">
    <name type="scientific">Aquamicrobium defluvii</name>
    <dbReference type="NCBI Taxonomy" id="69279"/>
    <lineage>
        <taxon>Bacteria</taxon>
        <taxon>Pseudomonadati</taxon>
        <taxon>Pseudomonadota</taxon>
        <taxon>Alphaproteobacteria</taxon>
        <taxon>Hyphomicrobiales</taxon>
        <taxon>Phyllobacteriaceae</taxon>
        <taxon>Aquamicrobium</taxon>
    </lineage>
</organism>
<dbReference type="SUPFAM" id="SSF111331">
    <property type="entry name" value="NAD kinase/diacylglycerol kinase-like"/>
    <property type="match status" value="1"/>
</dbReference>
<dbReference type="InterPro" id="IPR017438">
    <property type="entry name" value="ATP-NAD_kinase_N"/>
</dbReference>
<dbReference type="Pfam" id="PF00781">
    <property type="entry name" value="DAGK_cat"/>
    <property type="match status" value="1"/>
</dbReference>